<keyword evidence="2" id="KW-1185">Reference proteome</keyword>
<organism evidence="1 2">
    <name type="scientific">Mesorhizobium hungaricum</name>
    <dbReference type="NCBI Taxonomy" id="1566387"/>
    <lineage>
        <taxon>Bacteria</taxon>
        <taxon>Pseudomonadati</taxon>
        <taxon>Pseudomonadota</taxon>
        <taxon>Alphaproteobacteria</taxon>
        <taxon>Hyphomicrobiales</taxon>
        <taxon>Phyllobacteriaceae</taxon>
        <taxon>Mesorhizobium</taxon>
    </lineage>
</organism>
<dbReference type="InterPro" id="IPR018642">
    <property type="entry name" value="DUF2066"/>
</dbReference>
<dbReference type="EMBL" id="MDEO01000033">
    <property type="protein sequence ID" value="OCX16252.1"/>
    <property type="molecule type" value="Genomic_DNA"/>
</dbReference>
<dbReference type="OrthoDB" id="7266613at2"/>
<protein>
    <recommendedName>
        <fullName evidence="3">DUF2066 domain-containing protein</fullName>
    </recommendedName>
</protein>
<accession>A0A1C2DNC6</accession>
<dbReference type="Pfam" id="PF09839">
    <property type="entry name" value="DUF2066"/>
    <property type="match status" value="1"/>
</dbReference>
<evidence type="ECO:0000313" key="1">
    <source>
        <dbReference type="EMBL" id="OCX16252.1"/>
    </source>
</evidence>
<evidence type="ECO:0000313" key="2">
    <source>
        <dbReference type="Proteomes" id="UP000094412"/>
    </source>
</evidence>
<dbReference type="RefSeq" id="WP_024926280.1">
    <property type="nucleotide sequence ID" value="NZ_MDEO01000033.1"/>
</dbReference>
<reference evidence="1 2" key="1">
    <citation type="submission" date="2016-08" db="EMBL/GenBank/DDBJ databases">
        <title>Whole genome sequence of Mesorhizobium sp. strain UASWS1009 isolated from industrial sewage.</title>
        <authorList>
            <person name="Crovadore J."/>
            <person name="Calmin G."/>
            <person name="Chablais R."/>
            <person name="Cochard B."/>
            <person name="Lefort F."/>
        </authorList>
    </citation>
    <scope>NUCLEOTIDE SEQUENCE [LARGE SCALE GENOMIC DNA]</scope>
    <source>
        <strain evidence="1 2">UASWS1009</strain>
    </source>
</reference>
<comment type="caution">
    <text evidence="1">The sequence shown here is derived from an EMBL/GenBank/DDBJ whole genome shotgun (WGS) entry which is preliminary data.</text>
</comment>
<sequence length="274" mass="30053">MTIGRRLMFALLMLMGAGLGSLALADPLSDLYQAKAIVTGTGETNRELGFRKCLDDVLLRVSGDQRLLSRREMPALRDRAGSFVAEFRYRDRLEGRPVRDEQGTHDRPHDLTCLYKPETVDAVLKSLGSRPWLDKRPKLVVLLGVKNAKGSYVLASDEASGRYMQESLLAAAQLPSLSIAIPPRALLARDKFDFNALQGAGIKDLDTIAITADGDQALAGSLTWSDKDLGWVAEWRLAVKGKVWRWGARGISFDDAFRLAMRGAAQILSGNGQP</sequence>
<gene>
    <name evidence="1" type="ORF">QV13_15510</name>
</gene>
<dbReference type="Proteomes" id="UP000094412">
    <property type="component" value="Unassembled WGS sequence"/>
</dbReference>
<dbReference type="AlphaFoldDB" id="A0A1C2DNC6"/>
<evidence type="ECO:0008006" key="3">
    <source>
        <dbReference type="Google" id="ProtNLM"/>
    </source>
</evidence>
<proteinExistence type="predicted"/>
<name>A0A1C2DNC6_9HYPH</name>
<dbReference type="STRING" id="1566387.QV13_15510"/>